<dbReference type="OrthoDB" id="278325at2759"/>
<sequence>MCARSERPGACSAHATPCSPPSPCRAPEIFGSRRLFPVFLMPTAVSDGHSEKLRVGTKAPLLRYSAGNRAWSSPGHQHKWRTADPLFLPPKAPPETGDILPVNGVAVAGVTPGRIPLINIGEADSDGVYTGSFKTYALSGFVRNLGESDDSVNRLATRDGYLRTYAFVVYWVWRRNSVGVARLSSMTKLLSEVGLSRFQGLLTPIPPALPVSGLIKSRLVLHDWISKMSKQVCLHGLVVSVDAVG</sequence>
<dbReference type="InterPro" id="IPR001931">
    <property type="entry name" value="Ribosomal_eS21"/>
</dbReference>
<reference evidence="5 6" key="1">
    <citation type="journal article" name="Sci. Rep.">
        <title>Genome-scale phylogenetic analyses confirm Olpidium as the closest living zoosporic fungus to the non-flagellated, terrestrial fungi.</title>
        <authorList>
            <person name="Chang Y."/>
            <person name="Rochon D."/>
            <person name="Sekimoto S."/>
            <person name="Wang Y."/>
            <person name="Chovatia M."/>
            <person name="Sandor L."/>
            <person name="Salamov A."/>
            <person name="Grigoriev I.V."/>
            <person name="Stajich J.E."/>
            <person name="Spatafora J.W."/>
        </authorList>
    </citation>
    <scope>NUCLEOTIDE SEQUENCE [LARGE SCALE GENOMIC DNA]</scope>
    <source>
        <strain evidence="5">S191</strain>
    </source>
</reference>
<dbReference type="GO" id="GO:0005840">
    <property type="term" value="C:ribosome"/>
    <property type="evidence" value="ECO:0007669"/>
    <property type="project" value="UniProtKB-KW"/>
</dbReference>
<protein>
    <submittedName>
        <fullName evidence="5">Uncharacterized protein</fullName>
    </submittedName>
</protein>
<feature type="region of interest" description="Disordered" evidence="4">
    <location>
        <begin position="1"/>
        <end position="23"/>
    </location>
</feature>
<dbReference type="GO" id="GO:1990904">
    <property type="term" value="C:ribonucleoprotein complex"/>
    <property type="evidence" value="ECO:0007669"/>
    <property type="project" value="UniProtKB-KW"/>
</dbReference>
<keyword evidence="2" id="KW-0689">Ribosomal protein</keyword>
<evidence type="ECO:0000313" key="5">
    <source>
        <dbReference type="EMBL" id="KAG5461569.1"/>
    </source>
</evidence>
<evidence type="ECO:0000256" key="2">
    <source>
        <dbReference type="ARBA" id="ARBA00022980"/>
    </source>
</evidence>
<evidence type="ECO:0000256" key="4">
    <source>
        <dbReference type="SAM" id="MobiDB-lite"/>
    </source>
</evidence>
<name>A0A8H7ZYC0_9FUNG</name>
<evidence type="ECO:0000256" key="3">
    <source>
        <dbReference type="ARBA" id="ARBA00023274"/>
    </source>
</evidence>
<dbReference type="AlphaFoldDB" id="A0A8H7ZYC0"/>
<keyword evidence="6" id="KW-1185">Reference proteome</keyword>
<dbReference type="PANTHER" id="PTHR10442">
    <property type="entry name" value="40S RIBOSOMAL PROTEIN S21"/>
    <property type="match status" value="1"/>
</dbReference>
<comment type="caution">
    <text evidence="5">The sequence shown here is derived from an EMBL/GenBank/DDBJ whole genome shotgun (WGS) entry which is preliminary data.</text>
</comment>
<proteinExistence type="inferred from homology"/>
<dbReference type="Proteomes" id="UP000673691">
    <property type="component" value="Unassembled WGS sequence"/>
</dbReference>
<gene>
    <name evidence="5" type="ORF">BJ554DRAFT_6217</name>
</gene>
<comment type="similarity">
    <text evidence="1">Belongs to the eukaryotic ribosomal protein eS21 family.</text>
</comment>
<dbReference type="InterPro" id="IPR038579">
    <property type="entry name" value="Ribosomal_eS21_sf"/>
</dbReference>
<evidence type="ECO:0000313" key="6">
    <source>
        <dbReference type="Proteomes" id="UP000673691"/>
    </source>
</evidence>
<dbReference type="Pfam" id="PF01249">
    <property type="entry name" value="Ribosomal_S21e"/>
    <property type="match status" value="1"/>
</dbReference>
<accession>A0A8H7ZYC0</accession>
<keyword evidence="3" id="KW-0687">Ribonucleoprotein</keyword>
<evidence type="ECO:0000256" key="1">
    <source>
        <dbReference type="ARBA" id="ARBA00010228"/>
    </source>
</evidence>
<dbReference type="GO" id="GO:0003735">
    <property type="term" value="F:structural constituent of ribosome"/>
    <property type="evidence" value="ECO:0007669"/>
    <property type="project" value="InterPro"/>
</dbReference>
<dbReference type="GO" id="GO:0006412">
    <property type="term" value="P:translation"/>
    <property type="evidence" value="ECO:0007669"/>
    <property type="project" value="InterPro"/>
</dbReference>
<organism evidence="5 6">
    <name type="scientific">Olpidium bornovanus</name>
    <dbReference type="NCBI Taxonomy" id="278681"/>
    <lineage>
        <taxon>Eukaryota</taxon>
        <taxon>Fungi</taxon>
        <taxon>Fungi incertae sedis</taxon>
        <taxon>Olpidiomycota</taxon>
        <taxon>Olpidiomycotina</taxon>
        <taxon>Olpidiomycetes</taxon>
        <taxon>Olpidiales</taxon>
        <taxon>Olpidiaceae</taxon>
        <taxon>Olpidium</taxon>
    </lineage>
</organism>
<dbReference type="EMBL" id="JAEFCI010003445">
    <property type="protein sequence ID" value="KAG5461569.1"/>
    <property type="molecule type" value="Genomic_DNA"/>
</dbReference>
<dbReference type="Gene3D" id="3.30.1230.20">
    <property type="match status" value="1"/>
</dbReference>